<gene>
    <name evidence="8" type="ORF">A3G46_02185</name>
</gene>
<sequence length="189" mass="21593">MNWQKLQKIIFVAFIILIIGSFLTFEILGYDIDSKEIGRYLKIFGIWAPLIFILIYTLGTTFIPATPFMLIAGILFGFKYGFIYIFIGGVLSSIIVFLVSRKLGKEWVEKILEHRYFVYLNKHNKKLEDSSIWGIMILRMTPIMPAGALSILMGVSRIKTKDYIIGTMIGFLPSTLLTVYFGSLITKII</sequence>
<evidence type="ECO:0000256" key="2">
    <source>
        <dbReference type="ARBA" id="ARBA00022475"/>
    </source>
</evidence>
<keyword evidence="2 6" id="KW-1003">Cell membrane</keyword>
<dbReference type="GO" id="GO:0005886">
    <property type="term" value="C:plasma membrane"/>
    <property type="evidence" value="ECO:0007669"/>
    <property type="project" value="UniProtKB-SubCell"/>
</dbReference>
<proteinExistence type="inferred from homology"/>
<organism evidence="8 9">
    <name type="scientific">Candidatus Zambryskibacteria bacterium RIFCSPLOWO2_12_FULL_39_16</name>
    <dbReference type="NCBI Taxonomy" id="1802775"/>
    <lineage>
        <taxon>Bacteria</taxon>
        <taxon>Candidatus Zambryskiibacteriota</taxon>
    </lineage>
</organism>
<evidence type="ECO:0000256" key="6">
    <source>
        <dbReference type="RuleBase" id="RU366058"/>
    </source>
</evidence>
<protein>
    <recommendedName>
        <fullName evidence="6">TVP38/TMEM64 family membrane protein</fullName>
    </recommendedName>
</protein>
<evidence type="ECO:0000256" key="3">
    <source>
        <dbReference type="ARBA" id="ARBA00022692"/>
    </source>
</evidence>
<keyword evidence="5 6" id="KW-0472">Membrane</keyword>
<feature type="transmembrane region" description="Helical" evidence="6">
    <location>
        <begin position="82"/>
        <end position="100"/>
    </location>
</feature>
<dbReference type="Pfam" id="PF09335">
    <property type="entry name" value="VTT_dom"/>
    <property type="match status" value="1"/>
</dbReference>
<dbReference type="InterPro" id="IPR015414">
    <property type="entry name" value="TMEM64"/>
</dbReference>
<evidence type="ECO:0000259" key="7">
    <source>
        <dbReference type="Pfam" id="PF09335"/>
    </source>
</evidence>
<dbReference type="AlphaFoldDB" id="A0A1G2UTC0"/>
<dbReference type="EMBL" id="MHWS01000006">
    <property type="protein sequence ID" value="OHB12641.1"/>
    <property type="molecule type" value="Genomic_DNA"/>
</dbReference>
<name>A0A1G2UTC0_9BACT</name>
<accession>A0A1G2UTC0</accession>
<feature type="transmembrane region" description="Helical" evidence="6">
    <location>
        <begin position="6"/>
        <end position="25"/>
    </location>
</feature>
<evidence type="ECO:0000256" key="4">
    <source>
        <dbReference type="ARBA" id="ARBA00022989"/>
    </source>
</evidence>
<feature type="transmembrane region" description="Helical" evidence="6">
    <location>
        <begin position="163"/>
        <end position="185"/>
    </location>
</feature>
<comment type="similarity">
    <text evidence="6">Belongs to the TVP38/TMEM64 family.</text>
</comment>
<dbReference type="Proteomes" id="UP000177276">
    <property type="component" value="Unassembled WGS sequence"/>
</dbReference>
<feature type="domain" description="VTT" evidence="7">
    <location>
        <begin position="63"/>
        <end position="183"/>
    </location>
</feature>
<keyword evidence="4 6" id="KW-1133">Transmembrane helix</keyword>
<evidence type="ECO:0000313" key="8">
    <source>
        <dbReference type="EMBL" id="OHB12641.1"/>
    </source>
</evidence>
<evidence type="ECO:0000256" key="1">
    <source>
        <dbReference type="ARBA" id="ARBA00004651"/>
    </source>
</evidence>
<dbReference type="PANTHER" id="PTHR12677">
    <property type="entry name" value="GOLGI APPARATUS MEMBRANE PROTEIN TVP38-RELATED"/>
    <property type="match status" value="1"/>
</dbReference>
<comment type="subcellular location">
    <subcellularLocation>
        <location evidence="1 6">Cell membrane</location>
        <topology evidence="1 6">Multi-pass membrane protein</topology>
    </subcellularLocation>
</comment>
<reference evidence="8 9" key="1">
    <citation type="journal article" date="2016" name="Nat. Commun.">
        <title>Thousands of microbial genomes shed light on interconnected biogeochemical processes in an aquifer system.</title>
        <authorList>
            <person name="Anantharaman K."/>
            <person name="Brown C.T."/>
            <person name="Hug L.A."/>
            <person name="Sharon I."/>
            <person name="Castelle C.J."/>
            <person name="Probst A.J."/>
            <person name="Thomas B.C."/>
            <person name="Singh A."/>
            <person name="Wilkins M.J."/>
            <person name="Karaoz U."/>
            <person name="Brodie E.L."/>
            <person name="Williams K.H."/>
            <person name="Hubbard S.S."/>
            <person name="Banfield J.F."/>
        </authorList>
    </citation>
    <scope>NUCLEOTIDE SEQUENCE [LARGE SCALE GENOMIC DNA]</scope>
</reference>
<feature type="transmembrane region" description="Helical" evidence="6">
    <location>
        <begin position="132"/>
        <end position="151"/>
    </location>
</feature>
<evidence type="ECO:0000313" key="9">
    <source>
        <dbReference type="Proteomes" id="UP000177276"/>
    </source>
</evidence>
<dbReference type="InterPro" id="IPR032816">
    <property type="entry name" value="VTT_dom"/>
</dbReference>
<keyword evidence="3 6" id="KW-0812">Transmembrane</keyword>
<feature type="transmembrane region" description="Helical" evidence="6">
    <location>
        <begin position="46"/>
        <end position="76"/>
    </location>
</feature>
<comment type="caution">
    <text evidence="8">The sequence shown here is derived from an EMBL/GenBank/DDBJ whole genome shotgun (WGS) entry which is preliminary data.</text>
</comment>
<evidence type="ECO:0000256" key="5">
    <source>
        <dbReference type="ARBA" id="ARBA00023136"/>
    </source>
</evidence>
<dbReference type="PANTHER" id="PTHR12677:SF59">
    <property type="entry name" value="GOLGI APPARATUS MEMBRANE PROTEIN TVP38-RELATED"/>
    <property type="match status" value="1"/>
</dbReference>